<name>F5T1U0_9GAMM</name>
<dbReference type="AlphaFoldDB" id="F5T1U0"/>
<comment type="caution">
    <text evidence="1">The sequence shown here is derived from an EMBL/GenBank/DDBJ whole genome shotgun (WGS) entry which is preliminary data.</text>
</comment>
<gene>
    <name evidence="1" type="ORF">MAMP_00638</name>
</gene>
<dbReference type="Proteomes" id="UP000003544">
    <property type="component" value="Unassembled WGS sequence"/>
</dbReference>
<dbReference type="EMBL" id="AFIG01000003">
    <property type="protein sequence ID" value="EGL53231.1"/>
    <property type="molecule type" value="Genomic_DNA"/>
</dbReference>
<keyword evidence="2" id="KW-1185">Reference proteome</keyword>
<reference evidence="1 2" key="1">
    <citation type="journal article" date="2011" name="J. Bacteriol.">
        <title>Draft genome sequence of Methylophaga aminisulfidivorans MP T.</title>
        <authorList>
            <person name="Han G.H."/>
            <person name="Kim W."/>
            <person name="Chun J."/>
            <person name="Kim S.W."/>
        </authorList>
    </citation>
    <scope>NUCLEOTIDE SEQUENCE [LARGE SCALE GENOMIC DNA]</scope>
    <source>
        <strain evidence="2">MP(T)</strain>
    </source>
</reference>
<sequence length="42" mass="4505">MLKMTNTGGDAQIAPMTQTATNTIETIADIADQNLNFCADFI</sequence>
<protein>
    <submittedName>
        <fullName evidence="1">Uncharacterized protein</fullName>
    </submittedName>
</protein>
<organism evidence="1 2">
    <name type="scientific">Methylophaga aminisulfidivorans MP</name>
    <dbReference type="NCBI Taxonomy" id="1026882"/>
    <lineage>
        <taxon>Bacteria</taxon>
        <taxon>Pseudomonadati</taxon>
        <taxon>Pseudomonadota</taxon>
        <taxon>Gammaproteobacteria</taxon>
        <taxon>Thiotrichales</taxon>
        <taxon>Piscirickettsiaceae</taxon>
        <taxon>Methylophaga</taxon>
    </lineage>
</organism>
<proteinExistence type="predicted"/>
<evidence type="ECO:0000313" key="1">
    <source>
        <dbReference type="EMBL" id="EGL53231.1"/>
    </source>
</evidence>
<evidence type="ECO:0000313" key="2">
    <source>
        <dbReference type="Proteomes" id="UP000003544"/>
    </source>
</evidence>
<accession>F5T1U0</accession>